<evidence type="ECO:0000313" key="4">
    <source>
        <dbReference type="Proteomes" id="UP001589707"/>
    </source>
</evidence>
<dbReference type="RefSeq" id="WP_376837806.1">
    <property type="nucleotide sequence ID" value="NZ_JBHMAU010000014.1"/>
</dbReference>
<organism evidence="3 4">
    <name type="scientific">Brevibacterium otitidis</name>
    <dbReference type="NCBI Taxonomy" id="53364"/>
    <lineage>
        <taxon>Bacteria</taxon>
        <taxon>Bacillati</taxon>
        <taxon>Actinomycetota</taxon>
        <taxon>Actinomycetes</taxon>
        <taxon>Micrococcales</taxon>
        <taxon>Brevibacteriaceae</taxon>
        <taxon>Brevibacterium</taxon>
    </lineage>
</organism>
<dbReference type="EMBL" id="JBHMAU010000014">
    <property type="protein sequence ID" value="MFB9775033.1"/>
    <property type="molecule type" value="Genomic_DNA"/>
</dbReference>
<evidence type="ECO:0000256" key="2">
    <source>
        <dbReference type="SAM" id="Phobius"/>
    </source>
</evidence>
<dbReference type="Proteomes" id="UP001589707">
    <property type="component" value="Unassembled WGS sequence"/>
</dbReference>
<sequence>MLKVVIAAAVIALLSGGALLVWSMSTDDGWISIGVNALLVLAVGFVLLVWGLVWAGALIASSRRSESLKPSASSPPTNADRS</sequence>
<feature type="compositionally biased region" description="Polar residues" evidence="1">
    <location>
        <begin position="68"/>
        <end position="82"/>
    </location>
</feature>
<gene>
    <name evidence="3" type="ORF">ACFFN1_01120</name>
</gene>
<feature type="region of interest" description="Disordered" evidence="1">
    <location>
        <begin position="63"/>
        <end position="82"/>
    </location>
</feature>
<keyword evidence="2" id="KW-0472">Membrane</keyword>
<proteinExistence type="predicted"/>
<feature type="transmembrane region" description="Helical" evidence="2">
    <location>
        <begin position="33"/>
        <end position="60"/>
    </location>
</feature>
<name>A0ABV5WXY1_9MICO</name>
<accession>A0ABV5WXY1</accession>
<evidence type="ECO:0000256" key="1">
    <source>
        <dbReference type="SAM" id="MobiDB-lite"/>
    </source>
</evidence>
<keyword evidence="4" id="KW-1185">Reference proteome</keyword>
<keyword evidence="2" id="KW-0812">Transmembrane</keyword>
<evidence type="ECO:0000313" key="3">
    <source>
        <dbReference type="EMBL" id="MFB9775033.1"/>
    </source>
</evidence>
<protein>
    <submittedName>
        <fullName evidence="3">Uncharacterized protein</fullName>
    </submittedName>
</protein>
<keyword evidence="2" id="KW-1133">Transmembrane helix</keyword>
<comment type="caution">
    <text evidence="3">The sequence shown here is derived from an EMBL/GenBank/DDBJ whole genome shotgun (WGS) entry which is preliminary data.</text>
</comment>
<reference evidence="3 4" key="1">
    <citation type="submission" date="2024-09" db="EMBL/GenBank/DDBJ databases">
        <authorList>
            <person name="Sun Q."/>
            <person name="Mori K."/>
        </authorList>
    </citation>
    <scope>NUCLEOTIDE SEQUENCE [LARGE SCALE GENOMIC DNA]</scope>
    <source>
        <strain evidence="3 4">JCM 11683</strain>
    </source>
</reference>